<dbReference type="SUPFAM" id="SSF47954">
    <property type="entry name" value="Cyclin-like"/>
    <property type="match status" value="1"/>
</dbReference>
<accession>A0A2A2K6K8</accession>
<dbReference type="GO" id="GO:0000307">
    <property type="term" value="C:cyclin-dependent protein kinase holoenzyme complex"/>
    <property type="evidence" value="ECO:0007669"/>
    <property type="project" value="TreeGrafter"/>
</dbReference>
<keyword evidence="3" id="KW-0472">Membrane</keyword>
<proteinExistence type="inferred from homology"/>
<organism evidence="4 5">
    <name type="scientific">Diploscapter pachys</name>
    <dbReference type="NCBI Taxonomy" id="2018661"/>
    <lineage>
        <taxon>Eukaryota</taxon>
        <taxon>Metazoa</taxon>
        <taxon>Ecdysozoa</taxon>
        <taxon>Nematoda</taxon>
        <taxon>Chromadorea</taxon>
        <taxon>Rhabditida</taxon>
        <taxon>Rhabditina</taxon>
        <taxon>Rhabditomorpha</taxon>
        <taxon>Rhabditoidea</taxon>
        <taxon>Rhabditidae</taxon>
        <taxon>Diploscapter</taxon>
    </lineage>
</organism>
<dbReference type="Pfam" id="PF08613">
    <property type="entry name" value="Cyclin"/>
    <property type="match status" value="1"/>
</dbReference>
<evidence type="ECO:0000313" key="4">
    <source>
        <dbReference type="EMBL" id="PAV69522.1"/>
    </source>
</evidence>
<dbReference type="OrthoDB" id="244495at2759"/>
<dbReference type="Proteomes" id="UP000218231">
    <property type="component" value="Unassembled WGS sequence"/>
</dbReference>
<keyword evidence="3" id="KW-0812">Transmembrane</keyword>
<feature type="transmembrane region" description="Helical" evidence="3">
    <location>
        <begin position="58"/>
        <end position="91"/>
    </location>
</feature>
<evidence type="ECO:0000256" key="2">
    <source>
        <dbReference type="ARBA" id="ARBA00040808"/>
    </source>
</evidence>
<dbReference type="GO" id="GO:0016538">
    <property type="term" value="F:cyclin-dependent protein serine/threonine kinase regulator activity"/>
    <property type="evidence" value="ECO:0007669"/>
    <property type="project" value="TreeGrafter"/>
</dbReference>
<dbReference type="GO" id="GO:0005634">
    <property type="term" value="C:nucleus"/>
    <property type="evidence" value="ECO:0007669"/>
    <property type="project" value="TreeGrafter"/>
</dbReference>
<name>A0A2A2K6K8_9BILA</name>
<keyword evidence="5" id="KW-1185">Reference proteome</keyword>
<evidence type="ECO:0000256" key="1">
    <source>
        <dbReference type="ARBA" id="ARBA00038508"/>
    </source>
</evidence>
<dbReference type="PANTHER" id="PTHR15615">
    <property type="match status" value="1"/>
</dbReference>
<dbReference type="InterPro" id="IPR036915">
    <property type="entry name" value="Cyclin-like_sf"/>
</dbReference>
<evidence type="ECO:0000256" key="3">
    <source>
        <dbReference type="SAM" id="Phobius"/>
    </source>
</evidence>
<sequence length="597" mass="66127">MWFSHDTNLFISTVSLSLFALGVVVLHLSFAFAVRLYTSSASPPTTTSGRFAARSDNLVTFSVLLFALIFILRLFSIHLLVFIMLFFFLLFWLVQRDFDGMLTALISSGANSSHCSVEESLTFFSASSFSAASALAFSSASSSALGGSVLAGLSFVPLVSPFGMLSSFVGSPISLVTVEGSGMSLDLCASTEGSPTGSGISNNDAEGSRLLNGSEAQTLTATRQAATRSRIDHRHIRISYGRMARDGVTMKRVGGWLEKGGNSALMAPIFTDFRRIRKRMRRTLNYGESTANKLNLPLSEMVVDYFNRTSPFDYLQPETSAKISTRGYVDPCTLVVALVYLDRLRDKNKPYFESSDPADLYLPALILASKFLHDTDTIDRATNSDWAKAAEFNEDRLNSLEWEFVDKLDWNLLVKPNEFEEYLKRMERWVAEDTVSRTGQFTYNELLQLTSSMPSESSTSSFIQELLAMFGLLSLVYSFSFLSLLSTCQTIENYRHEATPTSSFALPINIKNTAIEENDDVCETMAEHYLSTFNFEPCPVEAQPSENGLRSFTHLTMTPSYFGLTPPTQILDPVDPYSGILASFKNLTVFPVLGTVF</sequence>
<dbReference type="Gene3D" id="1.10.472.10">
    <property type="entry name" value="Cyclin-like"/>
    <property type="match status" value="1"/>
</dbReference>
<dbReference type="InterPro" id="IPR013922">
    <property type="entry name" value="Cyclin_PHO80-like"/>
</dbReference>
<protein>
    <recommendedName>
        <fullName evidence="2">Protein CNPPD1</fullName>
    </recommendedName>
</protein>
<dbReference type="CDD" id="cd20557">
    <property type="entry name" value="CYCLIN_ScPCL1-like"/>
    <property type="match status" value="1"/>
</dbReference>
<gene>
    <name evidence="4" type="ORF">WR25_11992</name>
</gene>
<evidence type="ECO:0000313" key="5">
    <source>
        <dbReference type="Proteomes" id="UP000218231"/>
    </source>
</evidence>
<feature type="transmembrane region" description="Helical" evidence="3">
    <location>
        <begin position="16"/>
        <end position="37"/>
    </location>
</feature>
<dbReference type="GO" id="GO:0019901">
    <property type="term" value="F:protein kinase binding"/>
    <property type="evidence" value="ECO:0007669"/>
    <property type="project" value="InterPro"/>
</dbReference>
<dbReference type="STRING" id="2018661.A0A2A2K6K8"/>
<comment type="caution">
    <text evidence="4">The sequence shown here is derived from an EMBL/GenBank/DDBJ whole genome shotgun (WGS) entry which is preliminary data.</text>
</comment>
<keyword evidence="3" id="KW-1133">Transmembrane helix</keyword>
<dbReference type="PANTHER" id="PTHR15615:SF108">
    <property type="entry name" value="PROTEIN CNPPD1"/>
    <property type="match status" value="1"/>
</dbReference>
<dbReference type="EMBL" id="LIAE01009495">
    <property type="protein sequence ID" value="PAV69522.1"/>
    <property type="molecule type" value="Genomic_DNA"/>
</dbReference>
<comment type="similarity">
    <text evidence="1">Belongs to the CNPPD1 family.</text>
</comment>
<dbReference type="AlphaFoldDB" id="A0A2A2K6K8"/>
<reference evidence="4 5" key="1">
    <citation type="journal article" date="2017" name="Curr. Biol.">
        <title>Genome architecture and evolution of a unichromosomal asexual nematode.</title>
        <authorList>
            <person name="Fradin H."/>
            <person name="Zegar C."/>
            <person name="Gutwein M."/>
            <person name="Lucas J."/>
            <person name="Kovtun M."/>
            <person name="Corcoran D."/>
            <person name="Baugh L.R."/>
            <person name="Kiontke K."/>
            <person name="Gunsalus K."/>
            <person name="Fitch D.H."/>
            <person name="Piano F."/>
        </authorList>
    </citation>
    <scope>NUCLEOTIDE SEQUENCE [LARGE SCALE GENOMIC DNA]</scope>
    <source>
        <strain evidence="4">PF1309</strain>
    </source>
</reference>